<evidence type="ECO:0000256" key="3">
    <source>
        <dbReference type="ARBA" id="ARBA00012214"/>
    </source>
</evidence>
<feature type="binding site" evidence="13">
    <location>
        <position position="459"/>
    </location>
    <ligand>
        <name>ATP</name>
        <dbReference type="ChEBI" id="CHEBI:30616"/>
    </ligand>
</feature>
<name>A0A8S9ZX74_9BILA</name>
<dbReference type="OrthoDB" id="2020073at2759"/>
<dbReference type="GO" id="GO:0005829">
    <property type="term" value="C:cytosol"/>
    <property type="evidence" value="ECO:0007669"/>
    <property type="project" value="TreeGrafter"/>
</dbReference>
<feature type="binding site" evidence="13">
    <location>
        <position position="487"/>
    </location>
    <ligand>
        <name>substrate</name>
    </ligand>
</feature>
<dbReference type="PANTHER" id="PTHR11130:SF0">
    <property type="entry name" value="GLUTATHIONE SYNTHETASE"/>
    <property type="match status" value="1"/>
</dbReference>
<dbReference type="Proteomes" id="UP000605970">
    <property type="component" value="Unassembled WGS sequence"/>
</dbReference>
<dbReference type="Pfam" id="PF03917">
    <property type="entry name" value="GSH_synth_ATP"/>
    <property type="match status" value="1"/>
</dbReference>
<evidence type="ECO:0000256" key="10">
    <source>
        <dbReference type="ARBA" id="ARBA00022842"/>
    </source>
</evidence>
<evidence type="ECO:0000256" key="1">
    <source>
        <dbReference type="ARBA" id="ARBA00004965"/>
    </source>
</evidence>
<evidence type="ECO:0000313" key="16">
    <source>
        <dbReference type="Proteomes" id="UP000605970"/>
    </source>
</evidence>
<feature type="domain" description="Glutathione synthase substrate-binding" evidence="14">
    <location>
        <begin position="250"/>
        <end position="335"/>
    </location>
</feature>
<dbReference type="InterPro" id="IPR014049">
    <property type="entry name" value="Glutathione_synthase_N_euk"/>
</dbReference>
<feature type="binding site" evidence="13">
    <location>
        <position position="489"/>
    </location>
    <ligand>
        <name>ATP</name>
        <dbReference type="ChEBI" id="CHEBI:30616"/>
    </ligand>
</feature>
<dbReference type="Gene3D" id="3.30.1490.50">
    <property type="match status" value="1"/>
</dbReference>
<comment type="cofactor">
    <cofactor evidence="12">
        <name>Mg(2+)</name>
        <dbReference type="ChEBI" id="CHEBI:18420"/>
    </cofactor>
    <text evidence="12">Binds 1 Mg(2+) ion per subunit.</text>
</comment>
<keyword evidence="16" id="KW-1185">Reference proteome</keyword>
<organism evidence="15 16">
    <name type="scientific">Meloidogyne graminicola</name>
    <dbReference type="NCBI Taxonomy" id="189291"/>
    <lineage>
        <taxon>Eukaryota</taxon>
        <taxon>Metazoa</taxon>
        <taxon>Ecdysozoa</taxon>
        <taxon>Nematoda</taxon>
        <taxon>Chromadorea</taxon>
        <taxon>Rhabditida</taxon>
        <taxon>Tylenchina</taxon>
        <taxon>Tylenchomorpha</taxon>
        <taxon>Tylenchoidea</taxon>
        <taxon>Meloidogynidae</taxon>
        <taxon>Meloidogyninae</taxon>
        <taxon>Meloidogyne</taxon>
    </lineage>
</organism>
<feature type="binding site" evidence="13">
    <location>
        <position position="339"/>
    </location>
    <ligand>
        <name>ATP</name>
        <dbReference type="ChEBI" id="CHEBI:30616"/>
    </ligand>
</feature>
<keyword evidence="7 12" id="KW-0479">Metal-binding</keyword>
<dbReference type="EC" id="6.3.2.3" evidence="3 12"/>
<comment type="catalytic activity">
    <reaction evidence="11">
        <text>gamma-L-glutamyl-L-cysteine + glycine + ATP = glutathione + ADP + phosphate + H(+)</text>
        <dbReference type="Rhea" id="RHEA:13557"/>
        <dbReference type="ChEBI" id="CHEBI:15378"/>
        <dbReference type="ChEBI" id="CHEBI:30616"/>
        <dbReference type="ChEBI" id="CHEBI:43474"/>
        <dbReference type="ChEBI" id="CHEBI:57305"/>
        <dbReference type="ChEBI" id="CHEBI:57925"/>
        <dbReference type="ChEBI" id="CHEBI:58173"/>
        <dbReference type="ChEBI" id="CHEBI:456216"/>
        <dbReference type="EC" id="6.3.2.3"/>
    </reaction>
    <physiologicalReaction direction="left-to-right" evidence="11">
        <dbReference type="Rhea" id="RHEA:13558"/>
    </physiologicalReaction>
</comment>
<dbReference type="InterPro" id="IPR014709">
    <property type="entry name" value="Glutathione_synthase_C_euk"/>
</dbReference>
<dbReference type="GO" id="GO:0000287">
    <property type="term" value="F:magnesium ion binding"/>
    <property type="evidence" value="ECO:0007669"/>
    <property type="project" value="UniProtKB-UniRule"/>
</dbReference>
<gene>
    <name evidence="15" type="ORF">Mgra_00002730</name>
</gene>
<dbReference type="GO" id="GO:0004363">
    <property type="term" value="F:glutathione synthase activity"/>
    <property type="evidence" value="ECO:0007669"/>
    <property type="project" value="UniProtKB-UniRule"/>
</dbReference>
<dbReference type="GO" id="GO:0005524">
    <property type="term" value="F:ATP binding"/>
    <property type="evidence" value="ECO:0007669"/>
    <property type="project" value="UniProtKB-UniRule"/>
</dbReference>
<dbReference type="PIRSF" id="PIRSF001558">
    <property type="entry name" value="GSHase"/>
    <property type="match status" value="1"/>
</dbReference>
<dbReference type="InterPro" id="IPR037013">
    <property type="entry name" value="GSH-S_sub-bd_sf"/>
</dbReference>
<dbReference type="Gene3D" id="3.30.470.20">
    <property type="entry name" value="ATP-grasp fold, B domain"/>
    <property type="match status" value="1"/>
</dbReference>
<evidence type="ECO:0000256" key="2">
    <source>
        <dbReference type="ARBA" id="ARBA00010385"/>
    </source>
</evidence>
<dbReference type="InterPro" id="IPR014042">
    <property type="entry name" value="Glutathione_synthase_a-hlx"/>
</dbReference>
<evidence type="ECO:0000256" key="7">
    <source>
        <dbReference type="ARBA" id="ARBA00022723"/>
    </source>
</evidence>
<sequence length="563" mass="63625">MSKQTINQSNGTVNSPKNYVLEAVPDEKTLAELSCYAIDYCHTIGNVALWNERKDSHDIAVTPPIALLPSPFPAELFEKAKAVQQTLSELYFRISLDHDFLIDAYRDVVKADKWIAKQIELMEKVKADGIRQPICVQLQRADYMSHWDEQEHKMELKNVEVNIGQVGGPGCATLMSKLHKKMIQKVENLRYGPLTSTVNGKLPENYPRKGMAETMFQAWKLFGDKDAVVVFMNQPELFPVCHFEQLQFIQFELEKLARKEGFLINVIRMPIKETAQRLCLNEKDYTMYADGKRVALIHMAYGYLPEHYPSDKEWQIRFDMERSKTILSPNIRLSLSGTKKIQQVLAKPGVIERFLPGQTEKIALLRSTFTGLWGLEEDNDNIRAIIKDAIEYPKKYVMKAQLGAGKGNYFDEQMADMLSRMSVKERGAYILQQKIWPVVAKNYMKRPFEKPTLENIVSEVGIYGSFIGNEQNGGKVLWNRVEGYLVRSKCHNVNQGGVSEGGGPGIPCNPFSPSFPCSPIFPGIPSIPGLPISPCSLCSPLGPLFPGIPLPPEFAFNPEKIMN</sequence>
<feature type="binding site" evidence="13">
    <location>
        <begin position="399"/>
        <end position="408"/>
    </location>
    <ligand>
        <name>ATP</name>
        <dbReference type="ChEBI" id="CHEBI:30616"/>
    </ligand>
</feature>
<dbReference type="SUPFAM" id="SSF56059">
    <property type="entry name" value="Glutathione synthetase ATP-binding domain-like"/>
    <property type="match status" value="1"/>
</dbReference>
<evidence type="ECO:0000256" key="6">
    <source>
        <dbReference type="ARBA" id="ARBA00022684"/>
    </source>
</evidence>
<dbReference type="Gene3D" id="3.30.1490.80">
    <property type="match status" value="1"/>
</dbReference>
<keyword evidence="9 12" id="KW-0067">ATP-binding</keyword>
<accession>A0A8S9ZX74</accession>
<dbReference type="InterPro" id="IPR004887">
    <property type="entry name" value="GSH_synth_subst-bd"/>
</dbReference>
<evidence type="ECO:0000256" key="4">
    <source>
        <dbReference type="ARBA" id="ARBA00020821"/>
    </source>
</evidence>
<dbReference type="Gene3D" id="1.10.1080.10">
    <property type="entry name" value="Glutathione Synthetase, Chain A, domain 3"/>
    <property type="match status" value="1"/>
</dbReference>
<keyword evidence="6 12" id="KW-0317">Glutathione biosynthesis</keyword>
<dbReference type="PANTHER" id="PTHR11130">
    <property type="entry name" value="GLUTATHIONE SYNTHETASE"/>
    <property type="match status" value="1"/>
</dbReference>
<evidence type="ECO:0000313" key="15">
    <source>
        <dbReference type="EMBL" id="KAF7637754.1"/>
    </source>
</evidence>
<evidence type="ECO:0000256" key="13">
    <source>
        <dbReference type="PIRSR" id="PIRSR001558-1"/>
    </source>
</evidence>
<dbReference type="SUPFAM" id="SSF52440">
    <property type="entry name" value="PreATP-grasp domain"/>
    <property type="match status" value="1"/>
</dbReference>
<proteinExistence type="inferred from homology"/>
<dbReference type="Gene3D" id="3.40.50.1760">
    <property type="entry name" value="Glutathione synthase, substrate-binding domain superfamily, eukaryotic"/>
    <property type="match status" value="1"/>
</dbReference>
<evidence type="ECO:0000256" key="12">
    <source>
        <dbReference type="PIRNR" id="PIRNR001558"/>
    </source>
</evidence>
<dbReference type="AlphaFoldDB" id="A0A8S9ZX74"/>
<dbReference type="EMBL" id="JABEBT010000017">
    <property type="protein sequence ID" value="KAF7637754.1"/>
    <property type="molecule type" value="Genomic_DNA"/>
</dbReference>
<comment type="pathway">
    <text evidence="1 12">Sulfur metabolism; glutathione biosynthesis; glutathione from L-cysteine and L-glutamate: step 2/2.</text>
</comment>
<keyword evidence="10 12" id="KW-0460">Magnesium</keyword>
<comment type="caution">
    <text evidence="15">The sequence shown here is derived from an EMBL/GenBank/DDBJ whole genome shotgun (WGS) entry which is preliminary data.</text>
</comment>
<dbReference type="InterPro" id="IPR005615">
    <property type="entry name" value="Glutathione_synthase"/>
</dbReference>
<reference evidence="15" key="1">
    <citation type="journal article" date="2020" name="Ecol. Evol.">
        <title>Genome structure and content of the rice root-knot nematode (Meloidogyne graminicola).</title>
        <authorList>
            <person name="Phan N.T."/>
            <person name="Danchin E.G.J."/>
            <person name="Klopp C."/>
            <person name="Perfus-Barbeoch L."/>
            <person name="Kozlowski D.K."/>
            <person name="Koutsovoulos G.D."/>
            <person name="Lopez-Roques C."/>
            <person name="Bouchez O."/>
            <person name="Zahm M."/>
            <person name="Besnard G."/>
            <person name="Bellafiore S."/>
        </authorList>
    </citation>
    <scope>NUCLEOTIDE SEQUENCE</scope>
    <source>
        <strain evidence="15">VN-18</strain>
    </source>
</reference>
<evidence type="ECO:0000256" key="5">
    <source>
        <dbReference type="ARBA" id="ARBA00022598"/>
    </source>
</evidence>
<evidence type="ECO:0000256" key="11">
    <source>
        <dbReference type="ARBA" id="ARBA00048871"/>
    </source>
</evidence>
<evidence type="ECO:0000256" key="9">
    <source>
        <dbReference type="ARBA" id="ARBA00022840"/>
    </source>
</evidence>
<comment type="similarity">
    <text evidence="2 12">Belongs to the eukaryotic GSH synthase family.</text>
</comment>
<evidence type="ECO:0000259" key="14">
    <source>
        <dbReference type="Pfam" id="PF03199"/>
    </source>
</evidence>
<dbReference type="GO" id="GO:0043295">
    <property type="term" value="F:glutathione binding"/>
    <property type="evidence" value="ECO:0007669"/>
    <property type="project" value="UniProtKB-UniRule"/>
</dbReference>
<evidence type="ECO:0000256" key="8">
    <source>
        <dbReference type="ARBA" id="ARBA00022741"/>
    </source>
</evidence>
<dbReference type="Pfam" id="PF03199">
    <property type="entry name" value="GSH_synthase"/>
    <property type="match status" value="1"/>
</dbReference>
<dbReference type="InterPro" id="IPR016185">
    <property type="entry name" value="PreATP-grasp_dom_sf"/>
</dbReference>
<keyword evidence="5 12" id="KW-0436">Ligase</keyword>
<keyword evidence="8 12" id="KW-0547">Nucleotide-binding</keyword>
<protein>
    <recommendedName>
        <fullName evidence="4 12">Glutathione synthetase</fullName>
        <shortName evidence="12">GSH-S</shortName>
        <ecNumber evidence="3 12">6.3.2.3</ecNumber>
    </recommendedName>
</protein>